<dbReference type="Proteomes" id="UP000001312">
    <property type="component" value="Unassembled WGS sequence"/>
</dbReference>
<evidence type="ECO:0000313" key="1">
    <source>
        <dbReference type="EMBL" id="EDN92029.1"/>
    </source>
</evidence>
<protein>
    <submittedName>
        <fullName evidence="1">Uncharacterized protein</fullName>
    </submittedName>
</protein>
<gene>
    <name evidence="1" type="ORF">SS1G_07891</name>
</gene>
<dbReference type="EMBL" id="CH476630">
    <property type="protein sequence ID" value="EDN92029.1"/>
    <property type="molecule type" value="Genomic_DNA"/>
</dbReference>
<evidence type="ECO:0000313" key="2">
    <source>
        <dbReference type="Proteomes" id="UP000001312"/>
    </source>
</evidence>
<keyword evidence="2" id="KW-1185">Reference proteome</keyword>
<name>A7ERD7_SCLS1</name>
<dbReference type="InParanoid" id="A7ERD7"/>
<dbReference type="AlphaFoldDB" id="A7ERD7"/>
<dbReference type="RefSeq" id="XP_001591265.1">
    <property type="nucleotide sequence ID" value="XM_001591215.1"/>
</dbReference>
<organism evidence="1 2">
    <name type="scientific">Sclerotinia sclerotiorum (strain ATCC 18683 / 1980 / Ss-1)</name>
    <name type="common">White mold</name>
    <name type="synonym">Whetzelinia sclerotiorum</name>
    <dbReference type="NCBI Taxonomy" id="665079"/>
    <lineage>
        <taxon>Eukaryota</taxon>
        <taxon>Fungi</taxon>
        <taxon>Dikarya</taxon>
        <taxon>Ascomycota</taxon>
        <taxon>Pezizomycotina</taxon>
        <taxon>Leotiomycetes</taxon>
        <taxon>Helotiales</taxon>
        <taxon>Sclerotiniaceae</taxon>
        <taxon>Sclerotinia</taxon>
    </lineage>
</organism>
<dbReference type="KEGG" id="ssl:SS1G_07891"/>
<dbReference type="GeneID" id="5487546"/>
<accession>A7ERD7</accession>
<sequence>MIERVLDGWSLLYEGGEASADILTSDRSCGKRPMSLACARTLPRGDVKQ</sequence>
<proteinExistence type="predicted"/>
<reference evidence="2" key="1">
    <citation type="journal article" date="2011" name="PLoS Genet.">
        <title>Genomic analysis of the necrotrophic fungal pathogens Sclerotinia sclerotiorum and Botrytis cinerea.</title>
        <authorList>
            <person name="Amselem J."/>
            <person name="Cuomo C.A."/>
            <person name="van Kan J.A."/>
            <person name="Viaud M."/>
            <person name="Benito E.P."/>
            <person name="Couloux A."/>
            <person name="Coutinho P.M."/>
            <person name="de Vries R.P."/>
            <person name="Dyer P.S."/>
            <person name="Fillinger S."/>
            <person name="Fournier E."/>
            <person name="Gout L."/>
            <person name="Hahn M."/>
            <person name="Kohn L."/>
            <person name="Lapalu N."/>
            <person name="Plummer K.M."/>
            <person name="Pradier J.M."/>
            <person name="Quevillon E."/>
            <person name="Sharon A."/>
            <person name="Simon A."/>
            <person name="ten Have A."/>
            <person name="Tudzynski B."/>
            <person name="Tudzynski P."/>
            <person name="Wincker P."/>
            <person name="Andrew M."/>
            <person name="Anthouard V."/>
            <person name="Beever R.E."/>
            <person name="Beffa R."/>
            <person name="Benoit I."/>
            <person name="Bouzid O."/>
            <person name="Brault B."/>
            <person name="Chen Z."/>
            <person name="Choquer M."/>
            <person name="Collemare J."/>
            <person name="Cotton P."/>
            <person name="Danchin E.G."/>
            <person name="Da Silva C."/>
            <person name="Gautier A."/>
            <person name="Giraud C."/>
            <person name="Giraud T."/>
            <person name="Gonzalez C."/>
            <person name="Grossetete S."/>
            <person name="Guldener U."/>
            <person name="Henrissat B."/>
            <person name="Howlett B.J."/>
            <person name="Kodira C."/>
            <person name="Kretschmer M."/>
            <person name="Lappartient A."/>
            <person name="Leroch M."/>
            <person name="Levis C."/>
            <person name="Mauceli E."/>
            <person name="Neuveglise C."/>
            <person name="Oeser B."/>
            <person name="Pearson M."/>
            <person name="Poulain J."/>
            <person name="Poussereau N."/>
            <person name="Quesneville H."/>
            <person name="Rascle C."/>
            <person name="Schumacher J."/>
            <person name="Segurens B."/>
            <person name="Sexton A."/>
            <person name="Silva E."/>
            <person name="Sirven C."/>
            <person name="Soanes D.M."/>
            <person name="Talbot N.J."/>
            <person name="Templeton M."/>
            <person name="Yandava C."/>
            <person name="Yarden O."/>
            <person name="Zeng Q."/>
            <person name="Rollins J.A."/>
            <person name="Lebrun M.H."/>
            <person name="Dickman M."/>
        </authorList>
    </citation>
    <scope>NUCLEOTIDE SEQUENCE [LARGE SCALE GENOMIC DNA]</scope>
    <source>
        <strain evidence="2">ATCC 18683 / 1980 / Ss-1</strain>
    </source>
</reference>